<evidence type="ECO:0000259" key="4">
    <source>
        <dbReference type="PROSITE" id="PS50054"/>
    </source>
</evidence>
<dbReference type="CDD" id="cd14526">
    <property type="entry name" value="DSP_laforin-like"/>
    <property type="match status" value="1"/>
</dbReference>
<evidence type="ECO:0000256" key="1">
    <source>
        <dbReference type="ARBA" id="ARBA00022801"/>
    </source>
</evidence>
<accession>A0ABR2Z1X6</accession>
<protein>
    <recommendedName>
        <fullName evidence="8">Phosphatases II</fullName>
    </recommendedName>
</protein>
<dbReference type="InterPro" id="IPR045204">
    <property type="entry name" value="DSP_laforin-like"/>
</dbReference>
<dbReference type="InterPro" id="IPR029021">
    <property type="entry name" value="Prot-tyrosine_phosphatase-like"/>
</dbReference>
<dbReference type="InterPro" id="IPR020422">
    <property type="entry name" value="TYR_PHOSPHATASE_DUAL_dom"/>
</dbReference>
<keyword evidence="7" id="KW-1185">Reference proteome</keyword>
<evidence type="ECO:0000313" key="7">
    <source>
        <dbReference type="Proteomes" id="UP001491310"/>
    </source>
</evidence>
<sequence length="207" mass="23466">MGEQMKWGHLNPYVYHPERGLYYHEVAPNLMCGSQPQSPADIEQLHSEGVTNIVNLQEDKDFAYWGVDFGAYSRRATELGMFLDRRPIADFDGESLRRCLPRIVLAIAGALSAGGRVYVHCTAGLGRAPAACIAWRYWFDGMQLDEAYTALTEIRPCGPKRDAIRAATYDLLDGRGWHEFHNLPSDAYACLNADDRARLQRRLRERC</sequence>
<dbReference type="InterPro" id="IPR000340">
    <property type="entry name" value="Dual-sp_phosphatase_cat-dom"/>
</dbReference>
<evidence type="ECO:0008006" key="8">
    <source>
        <dbReference type="Google" id="ProtNLM"/>
    </source>
</evidence>
<dbReference type="InterPro" id="IPR052832">
    <property type="entry name" value="Starch-Glucan_Phosphatase"/>
</dbReference>
<dbReference type="EMBL" id="JALJOT010000001">
    <property type="protein sequence ID" value="KAK9918178.1"/>
    <property type="molecule type" value="Genomic_DNA"/>
</dbReference>
<dbReference type="SMART" id="SM00195">
    <property type="entry name" value="DSPc"/>
    <property type="match status" value="1"/>
</dbReference>
<dbReference type="Gene3D" id="3.90.190.10">
    <property type="entry name" value="Protein tyrosine phosphatase superfamily"/>
    <property type="match status" value="1"/>
</dbReference>
<name>A0ABR2Z1X6_9CHLO</name>
<keyword evidence="1" id="KW-0378">Hydrolase</keyword>
<dbReference type="PANTHER" id="PTHR46642:SF2">
    <property type="entry name" value="PHOSPHOGLUCAN PHOSPHATASE LSF2, CHLOROPLASTIC"/>
    <property type="match status" value="1"/>
</dbReference>
<comment type="caution">
    <text evidence="6">The sequence shown here is derived from an EMBL/GenBank/DDBJ whole genome shotgun (WGS) entry which is preliminary data.</text>
</comment>
<organism evidence="6 7">
    <name type="scientific">Coccomyxa subellipsoidea</name>
    <dbReference type="NCBI Taxonomy" id="248742"/>
    <lineage>
        <taxon>Eukaryota</taxon>
        <taxon>Viridiplantae</taxon>
        <taxon>Chlorophyta</taxon>
        <taxon>core chlorophytes</taxon>
        <taxon>Trebouxiophyceae</taxon>
        <taxon>Trebouxiophyceae incertae sedis</taxon>
        <taxon>Coccomyxaceae</taxon>
        <taxon>Coccomyxa</taxon>
    </lineage>
</organism>
<proteinExistence type="predicted"/>
<evidence type="ECO:0000256" key="3">
    <source>
        <dbReference type="ARBA" id="ARBA00023277"/>
    </source>
</evidence>
<evidence type="ECO:0000313" key="6">
    <source>
        <dbReference type="EMBL" id="KAK9918178.1"/>
    </source>
</evidence>
<dbReference type="Proteomes" id="UP001491310">
    <property type="component" value="Unassembled WGS sequence"/>
</dbReference>
<keyword evidence="2" id="KW-0904">Protein phosphatase</keyword>
<dbReference type="PANTHER" id="PTHR46642">
    <property type="entry name" value="DUAL SPECIFICITY PHOSPHATASE, SUBGROUP, CATALYTIC DOMAIN"/>
    <property type="match status" value="1"/>
</dbReference>
<evidence type="ECO:0000256" key="2">
    <source>
        <dbReference type="ARBA" id="ARBA00022912"/>
    </source>
</evidence>
<dbReference type="SUPFAM" id="SSF52799">
    <property type="entry name" value="(Phosphotyrosine protein) phosphatases II"/>
    <property type="match status" value="1"/>
</dbReference>
<evidence type="ECO:0000259" key="5">
    <source>
        <dbReference type="PROSITE" id="PS50056"/>
    </source>
</evidence>
<dbReference type="PROSITE" id="PS50054">
    <property type="entry name" value="TYR_PHOSPHATASE_DUAL"/>
    <property type="match status" value="1"/>
</dbReference>
<feature type="domain" description="Tyrosine specific protein phosphatases" evidence="5">
    <location>
        <begin position="98"/>
        <end position="156"/>
    </location>
</feature>
<reference evidence="6 7" key="1">
    <citation type="journal article" date="2024" name="Nat. Commun.">
        <title>Phylogenomics reveals the evolutionary origins of lichenization in chlorophyte algae.</title>
        <authorList>
            <person name="Puginier C."/>
            <person name="Libourel C."/>
            <person name="Otte J."/>
            <person name="Skaloud P."/>
            <person name="Haon M."/>
            <person name="Grisel S."/>
            <person name="Petersen M."/>
            <person name="Berrin J.G."/>
            <person name="Delaux P.M."/>
            <person name="Dal Grande F."/>
            <person name="Keller J."/>
        </authorList>
    </citation>
    <scope>NUCLEOTIDE SEQUENCE [LARGE SCALE GENOMIC DNA]</scope>
    <source>
        <strain evidence="6 7">SAG 216-7</strain>
    </source>
</reference>
<dbReference type="InterPro" id="IPR000387">
    <property type="entry name" value="Tyr_Pase_dom"/>
</dbReference>
<dbReference type="PROSITE" id="PS50056">
    <property type="entry name" value="TYR_PHOSPHATASE_2"/>
    <property type="match status" value="1"/>
</dbReference>
<dbReference type="Pfam" id="PF00782">
    <property type="entry name" value="DSPc"/>
    <property type="match status" value="1"/>
</dbReference>
<gene>
    <name evidence="6" type="ORF">WJX75_001995</name>
</gene>
<keyword evidence="3" id="KW-0119">Carbohydrate metabolism</keyword>
<feature type="domain" description="Tyrosine-protein phosphatase" evidence="4">
    <location>
        <begin position="22"/>
        <end position="177"/>
    </location>
</feature>